<dbReference type="AlphaFoldDB" id="A0A1Y1HYS0"/>
<protein>
    <submittedName>
        <fullName evidence="2">Uncharacterized protein</fullName>
    </submittedName>
</protein>
<sequence length="136" mass="14625">MVTKAPSCHFCFSAVLTAFAPWLLSILGDLMRESEKHHGTGLSYRAKADDLDQVRSSSLGDTTAISTGWRLTFPSDVSRMVACQCAPFVTSADRPAKHGWAHDQSVNNAGVAKGRILSRNEAGTSTPDPDAEACMR</sequence>
<evidence type="ECO:0000256" key="1">
    <source>
        <dbReference type="SAM" id="MobiDB-lite"/>
    </source>
</evidence>
<keyword evidence="3" id="KW-1185">Reference proteome</keyword>
<evidence type="ECO:0000313" key="3">
    <source>
        <dbReference type="Proteomes" id="UP000054558"/>
    </source>
</evidence>
<name>A0A1Y1HYS0_KLENI</name>
<gene>
    <name evidence="2" type="ORF">KFL_001080150</name>
</gene>
<proteinExistence type="predicted"/>
<dbReference type="EMBL" id="DF237057">
    <property type="protein sequence ID" value="GAQ82339.1"/>
    <property type="molecule type" value="Genomic_DNA"/>
</dbReference>
<accession>A0A1Y1HYS0</accession>
<organism evidence="2 3">
    <name type="scientific">Klebsormidium nitens</name>
    <name type="common">Green alga</name>
    <name type="synonym">Ulothrix nitens</name>
    <dbReference type="NCBI Taxonomy" id="105231"/>
    <lineage>
        <taxon>Eukaryota</taxon>
        <taxon>Viridiplantae</taxon>
        <taxon>Streptophyta</taxon>
        <taxon>Klebsormidiophyceae</taxon>
        <taxon>Klebsormidiales</taxon>
        <taxon>Klebsormidiaceae</taxon>
        <taxon>Klebsormidium</taxon>
    </lineage>
</organism>
<dbReference type="Proteomes" id="UP000054558">
    <property type="component" value="Unassembled WGS sequence"/>
</dbReference>
<evidence type="ECO:0000313" key="2">
    <source>
        <dbReference type="EMBL" id="GAQ82339.1"/>
    </source>
</evidence>
<feature type="region of interest" description="Disordered" evidence="1">
    <location>
        <begin position="117"/>
        <end position="136"/>
    </location>
</feature>
<reference evidence="2 3" key="1">
    <citation type="journal article" date="2014" name="Nat. Commun.">
        <title>Klebsormidium flaccidum genome reveals primary factors for plant terrestrial adaptation.</title>
        <authorList>
            <person name="Hori K."/>
            <person name="Maruyama F."/>
            <person name="Fujisawa T."/>
            <person name="Togashi T."/>
            <person name="Yamamoto N."/>
            <person name="Seo M."/>
            <person name="Sato S."/>
            <person name="Yamada T."/>
            <person name="Mori H."/>
            <person name="Tajima N."/>
            <person name="Moriyama T."/>
            <person name="Ikeuchi M."/>
            <person name="Watanabe M."/>
            <person name="Wada H."/>
            <person name="Kobayashi K."/>
            <person name="Saito M."/>
            <person name="Masuda T."/>
            <person name="Sasaki-Sekimoto Y."/>
            <person name="Mashiguchi K."/>
            <person name="Awai K."/>
            <person name="Shimojima M."/>
            <person name="Masuda S."/>
            <person name="Iwai M."/>
            <person name="Nobusawa T."/>
            <person name="Narise T."/>
            <person name="Kondo S."/>
            <person name="Saito H."/>
            <person name="Sato R."/>
            <person name="Murakawa M."/>
            <person name="Ihara Y."/>
            <person name="Oshima-Yamada Y."/>
            <person name="Ohtaka K."/>
            <person name="Satoh M."/>
            <person name="Sonobe K."/>
            <person name="Ishii M."/>
            <person name="Ohtani R."/>
            <person name="Kanamori-Sato M."/>
            <person name="Honoki R."/>
            <person name="Miyazaki D."/>
            <person name="Mochizuki H."/>
            <person name="Umetsu J."/>
            <person name="Higashi K."/>
            <person name="Shibata D."/>
            <person name="Kamiya Y."/>
            <person name="Sato N."/>
            <person name="Nakamura Y."/>
            <person name="Tabata S."/>
            <person name="Ida S."/>
            <person name="Kurokawa K."/>
            <person name="Ohta H."/>
        </authorList>
    </citation>
    <scope>NUCLEOTIDE SEQUENCE [LARGE SCALE GENOMIC DNA]</scope>
    <source>
        <strain evidence="2 3">NIES-2285</strain>
    </source>
</reference>